<keyword evidence="1" id="KW-0511">Multifunctional enzyme</keyword>
<evidence type="ECO:0008006" key="6">
    <source>
        <dbReference type="Google" id="ProtNLM"/>
    </source>
</evidence>
<dbReference type="Pfam" id="PF17921">
    <property type="entry name" value="Integrase_H2C2"/>
    <property type="match status" value="1"/>
</dbReference>
<keyword evidence="5" id="KW-1185">Reference proteome</keyword>
<dbReference type="InterPro" id="IPR041577">
    <property type="entry name" value="RT_RNaseH_2"/>
</dbReference>
<name>A0AAF0U8P3_SOLVR</name>
<organism evidence="4 5">
    <name type="scientific">Solanum verrucosum</name>
    <dbReference type="NCBI Taxonomy" id="315347"/>
    <lineage>
        <taxon>Eukaryota</taxon>
        <taxon>Viridiplantae</taxon>
        <taxon>Streptophyta</taxon>
        <taxon>Embryophyta</taxon>
        <taxon>Tracheophyta</taxon>
        <taxon>Spermatophyta</taxon>
        <taxon>Magnoliopsida</taxon>
        <taxon>eudicotyledons</taxon>
        <taxon>Gunneridae</taxon>
        <taxon>Pentapetalae</taxon>
        <taxon>asterids</taxon>
        <taxon>lamiids</taxon>
        <taxon>Solanales</taxon>
        <taxon>Solanaceae</taxon>
        <taxon>Solanoideae</taxon>
        <taxon>Solaneae</taxon>
        <taxon>Solanum</taxon>
    </lineage>
</organism>
<dbReference type="PANTHER" id="PTHR37984:SF5">
    <property type="entry name" value="PROTEIN NYNRIN-LIKE"/>
    <property type="match status" value="1"/>
</dbReference>
<protein>
    <recommendedName>
        <fullName evidence="6">Integrase zinc-binding domain-containing protein</fullName>
    </recommendedName>
</protein>
<feature type="domain" description="Reverse transcriptase/retrotransposon-derived protein RNase H-like" evidence="2">
    <location>
        <begin position="132"/>
        <end position="193"/>
    </location>
</feature>
<dbReference type="EMBL" id="CP133619">
    <property type="protein sequence ID" value="WMV41129.1"/>
    <property type="molecule type" value="Genomic_DNA"/>
</dbReference>
<dbReference type="AlphaFoldDB" id="A0AAF0U8P3"/>
<sequence length="346" mass="39027">MVSYSFSTCPKCSKNNSGRVKEVTTIGLSLQLQQHQQVAQLNSVSSGRGGGQHQNRLYALQASQDQEYSLDAVTVNFDISPETLYEPFLVSTPVGDPVIARRVYRNCPITVSQKVTSADLVELEMKKVKLHWSDEGKKSFSEFKTRLATAHVLTLPGGSDGYVIYCDTSRVGLGCVLMQRDHKSLWYVFTQKELNLSQRGWLEFLKDYDINVLYHLGKANVVVYALSRLSMGSIEHVEEERKELAKDFHRLAHLGVGLTDMLDGGVIVQNRSESSLVAEGRLCVPNVGELRKQILTEAHNSRYSIHPGATKMYRDLLEVFWWNGMKRDIANFVVKCPNCQQVKEEH</sequence>
<dbReference type="Gene3D" id="1.10.340.70">
    <property type="match status" value="1"/>
</dbReference>
<dbReference type="InterPro" id="IPR041588">
    <property type="entry name" value="Integrase_H2C2"/>
</dbReference>
<feature type="domain" description="Integrase zinc-binding" evidence="3">
    <location>
        <begin position="289"/>
        <end position="343"/>
    </location>
</feature>
<accession>A0AAF0U8P3</accession>
<proteinExistence type="predicted"/>
<evidence type="ECO:0000256" key="1">
    <source>
        <dbReference type="ARBA" id="ARBA00023268"/>
    </source>
</evidence>
<dbReference type="Proteomes" id="UP001234989">
    <property type="component" value="Chromosome 8"/>
</dbReference>
<dbReference type="SUPFAM" id="SSF56672">
    <property type="entry name" value="DNA/RNA polymerases"/>
    <property type="match status" value="1"/>
</dbReference>
<dbReference type="FunFam" id="1.10.340.70:FF:000001">
    <property type="entry name" value="Retrovirus-related Pol polyprotein from transposon gypsy-like Protein"/>
    <property type="match status" value="1"/>
</dbReference>
<dbReference type="Pfam" id="PF08284">
    <property type="entry name" value="RVP_2"/>
    <property type="match status" value="1"/>
</dbReference>
<evidence type="ECO:0000259" key="2">
    <source>
        <dbReference type="Pfam" id="PF17919"/>
    </source>
</evidence>
<reference evidence="4" key="1">
    <citation type="submission" date="2023-08" db="EMBL/GenBank/DDBJ databases">
        <title>A de novo genome assembly of Solanum verrucosum Schlechtendal, a Mexican diploid species geographically isolated from the other diploid A-genome species in potato relatives.</title>
        <authorList>
            <person name="Hosaka K."/>
        </authorList>
    </citation>
    <scope>NUCLEOTIDE SEQUENCE</scope>
    <source>
        <tissue evidence="4">Young leaves</tissue>
    </source>
</reference>
<evidence type="ECO:0000313" key="4">
    <source>
        <dbReference type="EMBL" id="WMV41129.1"/>
    </source>
</evidence>
<evidence type="ECO:0000313" key="5">
    <source>
        <dbReference type="Proteomes" id="UP001234989"/>
    </source>
</evidence>
<dbReference type="GO" id="GO:0003824">
    <property type="term" value="F:catalytic activity"/>
    <property type="evidence" value="ECO:0007669"/>
    <property type="project" value="UniProtKB-KW"/>
</dbReference>
<gene>
    <name evidence="4" type="ORF">MTR67_034514</name>
</gene>
<dbReference type="Pfam" id="PF17919">
    <property type="entry name" value="RT_RNaseH_2"/>
    <property type="match status" value="1"/>
</dbReference>
<dbReference type="PANTHER" id="PTHR37984">
    <property type="entry name" value="PROTEIN CBG26694"/>
    <property type="match status" value="1"/>
</dbReference>
<dbReference type="InterPro" id="IPR043502">
    <property type="entry name" value="DNA/RNA_pol_sf"/>
</dbReference>
<evidence type="ECO:0000259" key="3">
    <source>
        <dbReference type="Pfam" id="PF17921"/>
    </source>
</evidence>
<dbReference type="InterPro" id="IPR050951">
    <property type="entry name" value="Retrovirus_Pol_polyprotein"/>
</dbReference>